<dbReference type="PANTHER" id="PTHR30580:SF0">
    <property type="entry name" value="PRIMOSOMAL PROTEIN N"/>
    <property type="match status" value="1"/>
</dbReference>
<keyword evidence="3" id="KW-0238">DNA-binding</keyword>
<dbReference type="GO" id="GO:0005524">
    <property type="term" value="F:ATP binding"/>
    <property type="evidence" value="ECO:0007669"/>
    <property type="project" value="UniProtKB-KW"/>
</dbReference>
<name>A0A6J7FYK9_9ZZZZ</name>
<dbReference type="InterPro" id="IPR041222">
    <property type="entry name" value="PriA_3primeBD"/>
</dbReference>
<dbReference type="Gene3D" id="3.40.50.300">
    <property type="entry name" value="P-loop containing nucleotide triphosphate hydrolases"/>
    <property type="match status" value="1"/>
</dbReference>
<evidence type="ECO:0000259" key="4">
    <source>
        <dbReference type="Pfam" id="PF17764"/>
    </source>
</evidence>
<keyword evidence="2" id="KW-0067">ATP-binding</keyword>
<sequence>MPAEVAPDLEATPAPGALVARVVPDVTGLDRQFDYLVPDQLRARVGLGALVRVSLHGRRIGGYVVGLGPPDPTIATDRLLPILKVTGFGPGQDIIDLARWACVRWAGPLRAFLVSASPPGAVVALPAPAHGGPVPEPTHAPTRRLLEAGGGVLRYPPATDVLPVVLAACTLGPALVIVPSVAQARLLGSRLRRAGRSVAVLPNEWAAAAGGVDVVIGARAAAWAPCARMASIVVIDEHDQGLQEQRQPTWHARDVAAERARRAGVPVVLVSPCPSATAVASVPSERFVRPSVADERAGWPIVEIVDRTRDEPWQRSLATSALIRQLRDPSRRVVCVLNTTGRARLLACRSCKALQRCEVCEASVVQRDDTQFECARCAKVRPAVCQACGAGAFATLRIGVTRLREELEAAAGRPVVTITGTESDLEPVPDAGVYVGTEAVLHRVRQADTVVFVDFDTELLAPRYRANEEAMTLLARAARLVGGRADGGRVLVQTFLPRHEVLDAALHADPGRLMTKELARRQALGFPPAAALAVVSGAGAGDFVGALAASGVQSAATTDDRFMLRASSWDVLGQAIAANPRPKGSRLRIEIDPPRL</sequence>
<dbReference type="AlphaFoldDB" id="A0A6J7FYK9"/>
<dbReference type="PANTHER" id="PTHR30580">
    <property type="entry name" value="PRIMOSOMAL PROTEIN N"/>
    <property type="match status" value="1"/>
</dbReference>
<dbReference type="GO" id="GO:0003677">
    <property type="term" value="F:DNA binding"/>
    <property type="evidence" value="ECO:0007669"/>
    <property type="project" value="UniProtKB-KW"/>
</dbReference>
<evidence type="ECO:0000256" key="2">
    <source>
        <dbReference type="ARBA" id="ARBA00022840"/>
    </source>
</evidence>
<gene>
    <name evidence="5" type="ORF">UFOPK3376_03193</name>
</gene>
<feature type="domain" description="Primosomal protein N' 3' DNA-binding" evidence="4">
    <location>
        <begin position="22"/>
        <end position="118"/>
    </location>
</feature>
<evidence type="ECO:0000256" key="3">
    <source>
        <dbReference type="ARBA" id="ARBA00023125"/>
    </source>
</evidence>
<dbReference type="InterPro" id="IPR042115">
    <property type="entry name" value="PriA_3primeBD_sf"/>
</dbReference>
<evidence type="ECO:0000256" key="1">
    <source>
        <dbReference type="ARBA" id="ARBA00022741"/>
    </source>
</evidence>
<dbReference type="GO" id="GO:0006310">
    <property type="term" value="P:DNA recombination"/>
    <property type="evidence" value="ECO:0007669"/>
    <property type="project" value="TreeGrafter"/>
</dbReference>
<dbReference type="GO" id="GO:0043138">
    <property type="term" value="F:3'-5' DNA helicase activity"/>
    <property type="evidence" value="ECO:0007669"/>
    <property type="project" value="TreeGrafter"/>
</dbReference>
<dbReference type="GO" id="GO:0006302">
    <property type="term" value="P:double-strand break repair"/>
    <property type="evidence" value="ECO:0007669"/>
    <property type="project" value="TreeGrafter"/>
</dbReference>
<protein>
    <submittedName>
        <fullName evidence="5">Unannotated protein</fullName>
    </submittedName>
</protein>
<proteinExistence type="predicted"/>
<dbReference type="InterPro" id="IPR027417">
    <property type="entry name" value="P-loop_NTPase"/>
</dbReference>
<evidence type="ECO:0000313" key="5">
    <source>
        <dbReference type="EMBL" id="CAB4896773.1"/>
    </source>
</evidence>
<organism evidence="5">
    <name type="scientific">freshwater metagenome</name>
    <dbReference type="NCBI Taxonomy" id="449393"/>
    <lineage>
        <taxon>unclassified sequences</taxon>
        <taxon>metagenomes</taxon>
        <taxon>ecological metagenomes</taxon>
    </lineage>
</organism>
<reference evidence="5" key="1">
    <citation type="submission" date="2020-05" db="EMBL/GenBank/DDBJ databases">
        <authorList>
            <person name="Chiriac C."/>
            <person name="Salcher M."/>
            <person name="Ghai R."/>
            <person name="Kavagutti S V."/>
        </authorList>
    </citation>
    <scope>NUCLEOTIDE SEQUENCE</scope>
</reference>
<dbReference type="Gene3D" id="3.40.1440.60">
    <property type="entry name" value="PriA, 3(prime) DNA-binding domain"/>
    <property type="match status" value="1"/>
</dbReference>
<dbReference type="Pfam" id="PF17764">
    <property type="entry name" value="PriA_3primeBD"/>
    <property type="match status" value="1"/>
</dbReference>
<dbReference type="GO" id="GO:0006270">
    <property type="term" value="P:DNA replication initiation"/>
    <property type="evidence" value="ECO:0007669"/>
    <property type="project" value="TreeGrafter"/>
</dbReference>
<accession>A0A6J7FYK9</accession>
<dbReference type="EMBL" id="CAFBLP010000149">
    <property type="protein sequence ID" value="CAB4896773.1"/>
    <property type="molecule type" value="Genomic_DNA"/>
</dbReference>
<keyword evidence="1" id="KW-0547">Nucleotide-binding</keyword>